<evidence type="ECO:0000313" key="4">
    <source>
        <dbReference type="Proteomes" id="UP000039865"/>
    </source>
</evidence>
<dbReference type="Pfam" id="PF00566">
    <property type="entry name" value="RabGAP-TBC"/>
    <property type="match status" value="1"/>
</dbReference>
<feature type="region of interest" description="Disordered" evidence="1">
    <location>
        <begin position="943"/>
        <end position="987"/>
    </location>
</feature>
<dbReference type="PANTHER" id="PTHR47219">
    <property type="entry name" value="RAB GTPASE-ACTIVATING PROTEIN 1-LIKE"/>
    <property type="match status" value="1"/>
</dbReference>
<dbReference type="OrthoDB" id="159449at2759"/>
<organism evidence="3 4">
    <name type="scientific">Stylonychia lemnae</name>
    <name type="common">Ciliate</name>
    <dbReference type="NCBI Taxonomy" id="5949"/>
    <lineage>
        <taxon>Eukaryota</taxon>
        <taxon>Sar</taxon>
        <taxon>Alveolata</taxon>
        <taxon>Ciliophora</taxon>
        <taxon>Intramacronucleata</taxon>
        <taxon>Spirotrichea</taxon>
        <taxon>Stichotrichia</taxon>
        <taxon>Sporadotrichida</taxon>
        <taxon>Oxytrichidae</taxon>
        <taxon>Stylonychinae</taxon>
        <taxon>Stylonychia</taxon>
    </lineage>
</organism>
<dbReference type="EMBL" id="CCKQ01005959">
    <property type="protein sequence ID" value="CDW77234.1"/>
    <property type="molecule type" value="Genomic_DNA"/>
</dbReference>
<dbReference type="SMART" id="SM00164">
    <property type="entry name" value="TBC"/>
    <property type="match status" value="1"/>
</dbReference>
<dbReference type="AlphaFoldDB" id="A0A078A4W3"/>
<accession>A0A078A4W3</accession>
<evidence type="ECO:0000259" key="2">
    <source>
        <dbReference type="PROSITE" id="PS50086"/>
    </source>
</evidence>
<name>A0A078A4W3_STYLE</name>
<proteinExistence type="predicted"/>
<dbReference type="PANTHER" id="PTHR47219:SF9">
    <property type="entry name" value="GTPASE ACTIVATING PROTEIN AND CENTROSOME-ASSOCIATED, ISOFORM B"/>
    <property type="match status" value="1"/>
</dbReference>
<dbReference type="GO" id="GO:0031267">
    <property type="term" value="F:small GTPase binding"/>
    <property type="evidence" value="ECO:0007669"/>
    <property type="project" value="TreeGrafter"/>
</dbReference>
<dbReference type="Gene3D" id="1.10.8.270">
    <property type="entry name" value="putative rabgap domain of human tbc1 domain family member 14 like domains"/>
    <property type="match status" value="1"/>
</dbReference>
<evidence type="ECO:0000313" key="3">
    <source>
        <dbReference type="EMBL" id="CDW77234.1"/>
    </source>
</evidence>
<gene>
    <name evidence="3" type="primary">Contig895.g972</name>
    <name evidence="3" type="ORF">STYLEM_6194</name>
</gene>
<sequence>MLNSLSIGPQVRNLKSKKQKLQGISSPSQRKKEREHRLKQVDEILNFQPSYQTINHISPQQIFVAKRNTLADKQSPFKETTHTPGNNVVNLNENVDDDMMPLEQEPHAQIEPPLYFETRINHKQSKNKESSRIWNPQDQQDLIGAKLHSSNESSIWFDQLNLGSQTERLKEKKNKLLFQQFMNSKNFKETFMNNDGSQKQKQVSLNIHKKGSAQKQNTISQNLSSRIQKYQLYSTAASNNLSMNTYKTLKISMQAAPNMHYCAKKNGDLEEDFTQAEKRQSLNLHNISQQHHGLLGSIEIKSPQKLSTGAFNSPYLDISPVKLTLEPEKLIEDGRIFKTLLSFLTLTETINFYNLNKNLIRQDYSKIIIKQQRKLILNLGLTRIERIRLWYNKTQLLEAKQLQKGQLPNLYRRLSKKQSAYHQEIITDAERTFPHILLFNNQSRAQDMLVRILNAIANHIPDLGYVQGMNFIVSSLLLILCNEEDTFYMMIQLLQKYKLKDMFLNNFDQLRLLCFQLEQFIKAYLPKLNEVFENQNIDSEYFATRWFLTLFTADLSIEIVQTVIDLFMVEGYKSLIKLALAILNQTFKIFKEGQIPHLSFQTESEGYVDLLKHFSDEIMVESHHLITDAQNFKVTSKLMQDMEKLYMKESRPSKKRIERNIRMGRPPNEQKYRGCRSSSLRNRMLVINLNDKKKYEWRILPLLPSKINEMEDPTKQQNYENFDQFLDAFDRSNFDSQSQLTTPDEKNDLQSIFSECEEIKGSDEGGINNMRSNKKPYASRMVMSNKKQNRNCIKNNQLSQLIQPLIFNYNDSNEGIRLKEKSNMLKINQRKMKSINAQQKFTSQDTVTLRTQTQMSSIESENVNIESRIDLGIPRKIAQIINNEENFLTASSQKHAFTDIKGEDRRSKYPNGDKPMEKLPLSKKIIQQSPKNQNFNKFKQRFTEKHKMKVPSNITSNINQNQESSKKKSSTHEKQSQPQEKTIVKQKQTFTKPQIIFQNMHLTQLQHSQPSFNEKNQTAAQLRLHLQNMEPRKLNTQSSNQQLAPVNIVSSSMQGFTLQQHLQIAKKQKKSINKSQNRSLRSNFSQSIDYDNFNTVQQNTLEFYPSHEDSLHQPSSNVKLPSSKINLYGWNNSSTQQLDSPKVTKINPIKLKQKLDDDVGKATVLPFQIRNLDTGEITNQDPFMREYGIM</sequence>
<dbReference type="Gene3D" id="1.10.472.80">
    <property type="entry name" value="Ypt/Rab-GAP domain of gyp1p, domain 3"/>
    <property type="match status" value="1"/>
</dbReference>
<feature type="compositionally biased region" description="Basic and acidic residues" evidence="1">
    <location>
        <begin position="898"/>
        <end position="907"/>
    </location>
</feature>
<reference evidence="3 4" key="1">
    <citation type="submission" date="2014-06" db="EMBL/GenBank/DDBJ databases">
        <authorList>
            <person name="Swart Estienne"/>
        </authorList>
    </citation>
    <scope>NUCLEOTIDE SEQUENCE [LARGE SCALE GENOMIC DNA]</scope>
    <source>
        <strain evidence="3 4">130c</strain>
    </source>
</reference>
<dbReference type="InParanoid" id="A0A078A4W3"/>
<evidence type="ECO:0000256" key="1">
    <source>
        <dbReference type="SAM" id="MobiDB-lite"/>
    </source>
</evidence>
<feature type="domain" description="Rab-GAP TBC" evidence="2">
    <location>
        <begin position="380"/>
        <end position="571"/>
    </location>
</feature>
<dbReference type="Proteomes" id="UP000039865">
    <property type="component" value="Unassembled WGS sequence"/>
</dbReference>
<dbReference type="InterPro" id="IPR000195">
    <property type="entry name" value="Rab-GAP-TBC_dom"/>
</dbReference>
<feature type="compositionally biased region" description="Basic and acidic residues" evidence="1">
    <location>
        <begin position="964"/>
        <end position="975"/>
    </location>
</feature>
<feature type="region of interest" description="Disordered" evidence="1">
    <location>
        <begin position="898"/>
        <end position="919"/>
    </location>
</feature>
<dbReference type="GO" id="GO:0005096">
    <property type="term" value="F:GTPase activator activity"/>
    <property type="evidence" value="ECO:0007669"/>
    <property type="project" value="TreeGrafter"/>
</dbReference>
<keyword evidence="4" id="KW-1185">Reference proteome</keyword>
<dbReference type="InterPro" id="IPR050302">
    <property type="entry name" value="Rab_GAP_TBC_domain"/>
</dbReference>
<feature type="region of interest" description="Disordered" evidence="1">
    <location>
        <begin position="1"/>
        <end position="37"/>
    </location>
</feature>
<protein>
    <submittedName>
        <fullName evidence="3">Tbc domain-containing protein</fullName>
    </submittedName>
</protein>
<dbReference type="SUPFAM" id="SSF47923">
    <property type="entry name" value="Ypt/Rab-GAP domain of gyp1p"/>
    <property type="match status" value="2"/>
</dbReference>
<feature type="compositionally biased region" description="Polar residues" evidence="1">
    <location>
        <begin position="952"/>
        <end position="963"/>
    </location>
</feature>
<dbReference type="InterPro" id="IPR035969">
    <property type="entry name" value="Rab-GAP_TBC_sf"/>
</dbReference>
<feature type="compositionally biased region" description="Polar residues" evidence="1">
    <location>
        <begin position="976"/>
        <end position="987"/>
    </location>
</feature>
<dbReference type="PROSITE" id="PS50086">
    <property type="entry name" value="TBC_RABGAP"/>
    <property type="match status" value="1"/>
</dbReference>